<feature type="coiled-coil region" evidence="1">
    <location>
        <begin position="32"/>
        <end position="59"/>
    </location>
</feature>
<sequence>MTPESFTFFLHVAMYSASEGFAAVQAKKLEDDENLTMLLQQQIKKREELERQLEFLPRKELDYDAIPFQPNLEADDDDLMDDDRDLNINRPIDKSFDVQDRTIAESSGTQPNVDQSLLDHNLNTATPLIVDITQPQHVIQQENMDVDLTKSSKQKKKSNKNLVKNVITGHIPTDDDTSRVRDILVYDIPIPDSMTLAALWTDRRPHSFLSAIKGLKSFKIVQTARGERKLLGFFERWVDMRTALENQVIWENYNLSWNRHAPPTQPTRSHGDRANKNRNRTSRSQKTEKTQQNSKNSKKKPEETTSKKPNGQKNKKDKSRSKSKDKVLAEILDLLRKLV</sequence>
<gene>
    <name evidence="3" type="ORF">CHRIB12_LOCUS4090</name>
</gene>
<evidence type="ECO:0000313" key="4">
    <source>
        <dbReference type="Proteomes" id="UP000684084"/>
    </source>
</evidence>
<protein>
    <submittedName>
        <fullName evidence="3">Uncharacterized protein</fullName>
    </submittedName>
</protein>
<organism evidence="3 4">
    <name type="scientific">Rhizophagus irregularis</name>
    <dbReference type="NCBI Taxonomy" id="588596"/>
    <lineage>
        <taxon>Eukaryota</taxon>
        <taxon>Fungi</taxon>
        <taxon>Fungi incertae sedis</taxon>
        <taxon>Mucoromycota</taxon>
        <taxon>Glomeromycotina</taxon>
        <taxon>Glomeromycetes</taxon>
        <taxon>Glomerales</taxon>
        <taxon>Glomeraceae</taxon>
        <taxon>Rhizophagus</taxon>
    </lineage>
</organism>
<feature type="region of interest" description="Disordered" evidence="2">
    <location>
        <begin position="257"/>
        <end position="327"/>
    </location>
</feature>
<comment type="caution">
    <text evidence="3">The sequence shown here is derived from an EMBL/GenBank/DDBJ whole genome shotgun (WGS) entry which is preliminary data.</text>
</comment>
<dbReference type="AlphaFoldDB" id="A0A915YUX3"/>
<proteinExistence type="predicted"/>
<dbReference type="VEuPathDB" id="FungiDB:RhiirFUN_008545"/>
<dbReference type="OrthoDB" id="2462431at2759"/>
<dbReference type="EMBL" id="CAGKOT010000006">
    <property type="protein sequence ID" value="CAB5345772.1"/>
    <property type="molecule type" value="Genomic_DNA"/>
</dbReference>
<evidence type="ECO:0000256" key="1">
    <source>
        <dbReference type="SAM" id="Coils"/>
    </source>
</evidence>
<name>A0A915YUX3_9GLOM</name>
<evidence type="ECO:0000256" key="2">
    <source>
        <dbReference type="SAM" id="MobiDB-lite"/>
    </source>
</evidence>
<keyword evidence="1" id="KW-0175">Coiled coil</keyword>
<dbReference type="Proteomes" id="UP000684084">
    <property type="component" value="Unassembled WGS sequence"/>
</dbReference>
<accession>A0A915YUX3</accession>
<reference evidence="3" key="1">
    <citation type="submission" date="2020-05" db="EMBL/GenBank/DDBJ databases">
        <authorList>
            <person name="Rincon C."/>
            <person name="Sanders R I."/>
            <person name="Robbins C."/>
            <person name="Chaturvedi A."/>
        </authorList>
    </citation>
    <scope>NUCLEOTIDE SEQUENCE</scope>
    <source>
        <strain evidence="3">CHB12</strain>
    </source>
</reference>
<evidence type="ECO:0000313" key="3">
    <source>
        <dbReference type="EMBL" id="CAB5345772.1"/>
    </source>
</evidence>